<keyword evidence="3" id="KW-1185">Reference proteome</keyword>
<protein>
    <submittedName>
        <fullName evidence="2">Uncharacterized protein</fullName>
    </submittedName>
</protein>
<dbReference type="AlphaFoldDB" id="A0A835ZHW1"/>
<reference evidence="2" key="1">
    <citation type="submission" date="2021-02" db="EMBL/GenBank/DDBJ databases">
        <title>First Annotated Genome of the Yellow-green Alga Tribonema minus.</title>
        <authorList>
            <person name="Mahan K.M."/>
        </authorList>
    </citation>
    <scope>NUCLEOTIDE SEQUENCE</scope>
    <source>
        <strain evidence="2">UTEX B ZZ1240</strain>
    </source>
</reference>
<proteinExistence type="predicted"/>
<keyword evidence="1" id="KW-0812">Transmembrane</keyword>
<evidence type="ECO:0000256" key="1">
    <source>
        <dbReference type="SAM" id="Phobius"/>
    </source>
</evidence>
<dbReference type="OrthoDB" id="412748at2759"/>
<comment type="caution">
    <text evidence="2">The sequence shown here is derived from an EMBL/GenBank/DDBJ whole genome shotgun (WGS) entry which is preliminary data.</text>
</comment>
<accession>A0A835ZHW1</accession>
<keyword evidence="1" id="KW-1133">Transmembrane helix</keyword>
<evidence type="ECO:0000313" key="3">
    <source>
        <dbReference type="Proteomes" id="UP000664859"/>
    </source>
</evidence>
<evidence type="ECO:0000313" key="2">
    <source>
        <dbReference type="EMBL" id="KAG5191585.1"/>
    </source>
</evidence>
<sequence>MAATAAVAPAAAAAAARAAAGKAVTTTVMSAVAAAAAATILRWAVWRKRSSGFTTVVEACGPTTTTSTAVKLAETKECGGFYGSLAARCTEAEAAVVALVPSTAVVTPRAPVLALKAKAIWDELVRPSEVFAMYSHHLAIDVMAGGEEEFRGWRGYMEPPVRKLLDHFTYMRIPARDLHLGSATAAAAFDGAARGWRRRRHCAAAAEAAAAGGGEGELLEQEWEGEAEAADAARDFFVLEPVVPQWRRTALEAAGQAKRVRIQLLPPAPAQAAAR</sequence>
<organism evidence="2 3">
    <name type="scientific">Tribonema minus</name>
    <dbReference type="NCBI Taxonomy" id="303371"/>
    <lineage>
        <taxon>Eukaryota</taxon>
        <taxon>Sar</taxon>
        <taxon>Stramenopiles</taxon>
        <taxon>Ochrophyta</taxon>
        <taxon>PX clade</taxon>
        <taxon>Xanthophyceae</taxon>
        <taxon>Tribonematales</taxon>
        <taxon>Tribonemataceae</taxon>
        <taxon>Tribonema</taxon>
    </lineage>
</organism>
<keyword evidence="1" id="KW-0472">Membrane</keyword>
<gene>
    <name evidence="2" type="ORF">JKP88DRAFT_352226</name>
</gene>
<feature type="transmembrane region" description="Helical" evidence="1">
    <location>
        <begin position="28"/>
        <end position="45"/>
    </location>
</feature>
<dbReference type="Proteomes" id="UP000664859">
    <property type="component" value="Unassembled WGS sequence"/>
</dbReference>
<dbReference type="EMBL" id="JAFCMP010000017">
    <property type="protein sequence ID" value="KAG5191585.1"/>
    <property type="molecule type" value="Genomic_DNA"/>
</dbReference>
<name>A0A835ZHW1_9STRA</name>